<comment type="caution">
    <text evidence="10">The sequence shown here is derived from an EMBL/GenBank/DDBJ whole genome shotgun (WGS) entry which is preliminary data.</text>
</comment>
<feature type="domain" description="Helicase C-terminal" evidence="9">
    <location>
        <begin position="1115"/>
        <end position="1281"/>
    </location>
</feature>
<dbReference type="EMBL" id="WOCE01000017">
    <property type="protein sequence ID" value="KAE9596211.1"/>
    <property type="molecule type" value="Genomic_DNA"/>
</dbReference>
<keyword evidence="11" id="KW-1185">Reference proteome</keyword>
<evidence type="ECO:0000256" key="7">
    <source>
        <dbReference type="SAM" id="MobiDB-lite"/>
    </source>
</evidence>
<dbReference type="Proteomes" id="UP000447434">
    <property type="component" value="Chromosome 17"/>
</dbReference>
<evidence type="ECO:0000256" key="6">
    <source>
        <dbReference type="ARBA" id="ARBA00023242"/>
    </source>
</evidence>
<dbReference type="PANTHER" id="PTHR45821">
    <property type="entry name" value="SNF2 DOMAIN-CONTAINING PROTEIN CLASSY 2-RELATED"/>
    <property type="match status" value="1"/>
</dbReference>
<keyword evidence="10" id="KW-0808">Transferase</keyword>
<dbReference type="Pfam" id="PF00271">
    <property type="entry name" value="Helicase_C"/>
    <property type="match status" value="1"/>
</dbReference>
<dbReference type="Gene3D" id="3.40.50.10810">
    <property type="entry name" value="Tandem AAA-ATPase domain"/>
    <property type="match status" value="1"/>
</dbReference>
<keyword evidence="3" id="KW-0378">Hydrolase</keyword>
<feature type="compositionally biased region" description="Polar residues" evidence="7">
    <location>
        <begin position="566"/>
        <end position="576"/>
    </location>
</feature>
<dbReference type="InterPro" id="IPR038718">
    <property type="entry name" value="SNF2-like_sf"/>
</dbReference>
<sequence>MSRKRILHQSNHPFDSYPFEAYISGSWQAVEFITIESGTLYMHLKSNPPVAMEKGPFSDIRVKSRKAVYSDCSSFLRRGIDISVLSPPKKTDNSDGLNLKPVWLDARISSIQRKPHNFECQCQFYVNFYVNQGSLGAELRTLRKEVKVFGINQISILQKLDHSPCENEFYRWASSEDCPTLPNTKLLLGKFLADISWLVVASFVKKVQFCVRSFEDKLVYQIMESEVASSSLNTESPINVLSFTFDDEDGLLVSNVSQVVTPKPKTIDYAHESHEDKVSPSSYNVEGLRRSKRRHVQPERYIGCSDVTEFDVGSFRTQPPMKIDTAAKEDDELELPLSCLFGLKQKPVLDSLCNSQKISKMNTCGELLVYNRRRRKPKTKKLKSIRSDQNPLAIVPLPDQVDPVSVKHCDLNDKVTGSHGRESSETPLKNYHHHHLASSSKQKWKNVNLLTFDPNSMRTQADDAEKIDGFSSRSHFGYGTSKIKSKNSFFMDDMDLGGTKWEGICSSKGAQEKTYRPIYSRSRNHEEERRYKDRSLNATAYKDLINSYLRNINTKPTTEEPPVTDQWKQFQETSGFSEKKETGTEISEGEDENDEESEIEMLWREMEVSLASSYLEDAEGSNAGNPAETLEKLEQGCLHDEKYQRMDDQIGIYCRICGHVFIDIKDMFPPFLERSERHHEEKQCIGEDSDLELEADEHDDYHLFSTNAPPDDEPKTEESENVWALIPELRSKLHAHQKKAFEFLWQNIAGSTEPALLEAHSKKTGGCVISHTPGAGKTFLIIAFLVSYLKLFPGKRPLVLAPKTTLYTWYKEFIKWKIPIPVYLIHGRRTYRVFKQKNSMIFPGIPKPTEDVKHVLDCLEKIKNWHSQPSVLIMGYTSFLTLMREDSKYAHRKYMAKVLRESPGMLILDEGHNPRSTKSRLRKVLMKVHTELRILLSGTLFQNNFCEYFNTLCLARPKFAHEVLKALDPKYKRKKKKGANYESRARKLFLDTIAKKIDSHDNEERMHGLNMLRNVTHGFIDVYEGGSSDGLPGLQIYTLLMNPTETQHEMLHTLHEKMSQCNGYPLEIELLITLGSIHPWLIKTAVCAEKFFSKEQLSNLEKCKFDLKIGSKVKFVLSLIYRVVKNEKVLIFCHNIAPVKLFLEYFERYFRWQRGREVLVLTGELELFERGRVMDKFEEPGGVSKILLASITACAEGISLTAASRVIMLDSEWNPSKTKQAIARAFRPGQQKMVYVYQLLVSGSLEEDKYKRTTWKEWVSNMIFSEDFVEDPSQWQANKLEDDILREMVEEDKSKSFHMILKNEKASTNREDHPKLKIAAGQQ</sequence>
<accession>A0A6A4P422</accession>
<evidence type="ECO:0000256" key="1">
    <source>
        <dbReference type="ARBA" id="ARBA00004123"/>
    </source>
</evidence>
<dbReference type="PROSITE" id="PS51194">
    <property type="entry name" value="HELICASE_CTER"/>
    <property type="match status" value="1"/>
</dbReference>
<dbReference type="OrthoDB" id="448448at2759"/>
<name>A0A6A4P422_LUPAL</name>
<keyword evidence="10" id="KW-0418">Kinase</keyword>
<evidence type="ECO:0000256" key="3">
    <source>
        <dbReference type="ARBA" id="ARBA00022801"/>
    </source>
</evidence>
<keyword evidence="5" id="KW-0067">ATP-binding</keyword>
<evidence type="ECO:0000256" key="4">
    <source>
        <dbReference type="ARBA" id="ARBA00022806"/>
    </source>
</evidence>
<feature type="compositionally biased region" description="Basic and acidic residues" evidence="7">
    <location>
        <begin position="1303"/>
        <end position="1315"/>
    </location>
</feature>
<feature type="region of interest" description="Disordered" evidence="7">
    <location>
        <begin position="553"/>
        <end position="595"/>
    </location>
</feature>
<dbReference type="InterPro" id="IPR044567">
    <property type="entry name" value="CLSY/DRD1"/>
</dbReference>
<evidence type="ECO:0000259" key="8">
    <source>
        <dbReference type="PROSITE" id="PS51192"/>
    </source>
</evidence>
<dbReference type="InterPro" id="IPR027417">
    <property type="entry name" value="P-loop_NTPase"/>
</dbReference>
<dbReference type="PANTHER" id="PTHR45821:SF2">
    <property type="entry name" value="SNF2 DOMAIN-CONTAINING PROTEIN CLASSY 2"/>
    <property type="match status" value="1"/>
</dbReference>
<proteinExistence type="predicted"/>
<evidence type="ECO:0000313" key="10">
    <source>
        <dbReference type="EMBL" id="KAE9596211.1"/>
    </source>
</evidence>
<evidence type="ECO:0000256" key="5">
    <source>
        <dbReference type="ARBA" id="ARBA00022840"/>
    </source>
</evidence>
<evidence type="ECO:0000256" key="2">
    <source>
        <dbReference type="ARBA" id="ARBA00022741"/>
    </source>
</evidence>
<dbReference type="GO" id="GO:0005634">
    <property type="term" value="C:nucleus"/>
    <property type="evidence" value="ECO:0007669"/>
    <property type="project" value="UniProtKB-SubCell"/>
</dbReference>
<dbReference type="InterPro" id="IPR049730">
    <property type="entry name" value="SNF2/RAD54-like_C"/>
</dbReference>
<organism evidence="10 11">
    <name type="scientific">Lupinus albus</name>
    <name type="common">White lupine</name>
    <name type="synonym">Lupinus termis</name>
    <dbReference type="NCBI Taxonomy" id="3870"/>
    <lineage>
        <taxon>Eukaryota</taxon>
        <taxon>Viridiplantae</taxon>
        <taxon>Streptophyta</taxon>
        <taxon>Embryophyta</taxon>
        <taxon>Tracheophyta</taxon>
        <taxon>Spermatophyta</taxon>
        <taxon>Magnoliopsida</taxon>
        <taxon>eudicotyledons</taxon>
        <taxon>Gunneridae</taxon>
        <taxon>Pentapetalae</taxon>
        <taxon>rosids</taxon>
        <taxon>fabids</taxon>
        <taxon>Fabales</taxon>
        <taxon>Fabaceae</taxon>
        <taxon>Papilionoideae</taxon>
        <taxon>50 kb inversion clade</taxon>
        <taxon>genistoids sensu lato</taxon>
        <taxon>core genistoids</taxon>
        <taxon>Genisteae</taxon>
        <taxon>Lupinus</taxon>
    </lineage>
</organism>
<dbReference type="InterPro" id="IPR014001">
    <property type="entry name" value="Helicase_ATP-bd"/>
</dbReference>
<evidence type="ECO:0000313" key="11">
    <source>
        <dbReference type="Proteomes" id="UP000447434"/>
    </source>
</evidence>
<dbReference type="InterPro" id="IPR001650">
    <property type="entry name" value="Helicase_C-like"/>
</dbReference>
<dbReference type="GO" id="GO:0080188">
    <property type="term" value="P:gene silencing by siRNA-directed DNA methylation"/>
    <property type="evidence" value="ECO:0007669"/>
    <property type="project" value="InterPro"/>
</dbReference>
<keyword evidence="2" id="KW-0547">Nucleotide-binding</keyword>
<feature type="region of interest" description="Disordered" evidence="7">
    <location>
        <begin position="1303"/>
        <end position="1323"/>
    </location>
</feature>
<dbReference type="InterPro" id="IPR000330">
    <property type="entry name" value="SNF2_N"/>
</dbReference>
<dbReference type="CDD" id="cd18007">
    <property type="entry name" value="DEXHc_ATRX-like"/>
    <property type="match status" value="1"/>
</dbReference>
<evidence type="ECO:0000259" key="9">
    <source>
        <dbReference type="PROSITE" id="PS51194"/>
    </source>
</evidence>
<dbReference type="GO" id="GO:0016301">
    <property type="term" value="F:kinase activity"/>
    <property type="evidence" value="ECO:0007669"/>
    <property type="project" value="UniProtKB-KW"/>
</dbReference>
<dbReference type="GO" id="GO:0004386">
    <property type="term" value="F:helicase activity"/>
    <property type="evidence" value="ECO:0007669"/>
    <property type="project" value="UniProtKB-KW"/>
</dbReference>
<gene>
    <name evidence="10" type="ORF">Lalb_Chr17g0346921</name>
</gene>
<feature type="domain" description="Helicase ATP-binding" evidence="8">
    <location>
        <begin position="758"/>
        <end position="958"/>
    </location>
</feature>
<dbReference type="CDD" id="cd18793">
    <property type="entry name" value="SF2_C_SNF"/>
    <property type="match status" value="1"/>
</dbReference>
<dbReference type="GO" id="GO:0005524">
    <property type="term" value="F:ATP binding"/>
    <property type="evidence" value="ECO:0007669"/>
    <property type="project" value="UniProtKB-KW"/>
</dbReference>
<keyword evidence="4" id="KW-0347">Helicase</keyword>
<reference evidence="11" key="1">
    <citation type="journal article" date="2020" name="Nat. Commun.">
        <title>Genome sequence of the cluster root forming white lupin.</title>
        <authorList>
            <person name="Hufnagel B."/>
            <person name="Marques A."/>
            <person name="Soriano A."/>
            <person name="Marques L."/>
            <person name="Divol F."/>
            <person name="Doumas P."/>
            <person name="Sallet E."/>
            <person name="Mancinotti D."/>
            <person name="Carrere S."/>
            <person name="Marande W."/>
            <person name="Arribat S."/>
            <person name="Keller J."/>
            <person name="Huneau C."/>
            <person name="Blein T."/>
            <person name="Aime D."/>
            <person name="Laguerre M."/>
            <person name="Taylor J."/>
            <person name="Schubert V."/>
            <person name="Nelson M."/>
            <person name="Geu-Flores F."/>
            <person name="Crespi M."/>
            <person name="Gallardo-Guerrero K."/>
            <person name="Delaux P.-M."/>
            <person name="Salse J."/>
            <person name="Berges H."/>
            <person name="Guyot R."/>
            <person name="Gouzy J."/>
            <person name="Peret B."/>
        </authorList>
    </citation>
    <scope>NUCLEOTIDE SEQUENCE [LARGE SCALE GENOMIC DNA]</scope>
    <source>
        <strain evidence="11">cv. Amiga</strain>
    </source>
</reference>
<comment type="subcellular location">
    <subcellularLocation>
        <location evidence="1">Nucleus</location>
    </subcellularLocation>
</comment>
<dbReference type="SUPFAM" id="SSF52540">
    <property type="entry name" value="P-loop containing nucleoside triphosphate hydrolases"/>
    <property type="match status" value="2"/>
</dbReference>
<dbReference type="PROSITE" id="PS51192">
    <property type="entry name" value="HELICASE_ATP_BIND_1"/>
    <property type="match status" value="1"/>
</dbReference>
<dbReference type="SMART" id="SM00487">
    <property type="entry name" value="DEXDc"/>
    <property type="match status" value="1"/>
</dbReference>
<dbReference type="SMART" id="SM00490">
    <property type="entry name" value="HELICc"/>
    <property type="match status" value="1"/>
</dbReference>
<dbReference type="Gene3D" id="3.40.50.300">
    <property type="entry name" value="P-loop containing nucleotide triphosphate hydrolases"/>
    <property type="match status" value="1"/>
</dbReference>
<dbReference type="Pfam" id="PF00176">
    <property type="entry name" value="SNF2-rel_dom"/>
    <property type="match status" value="1"/>
</dbReference>
<keyword evidence="6" id="KW-0539">Nucleus</keyword>
<dbReference type="GO" id="GO:0016787">
    <property type="term" value="F:hydrolase activity"/>
    <property type="evidence" value="ECO:0007669"/>
    <property type="project" value="UniProtKB-KW"/>
</dbReference>
<protein>
    <submittedName>
        <fullName evidence="10">Putative calcium/calmodulin-dependent protein kinase chromatin remodeling SNF2 family</fullName>
    </submittedName>
</protein>